<dbReference type="GO" id="GO:0016787">
    <property type="term" value="F:hydrolase activity"/>
    <property type="evidence" value="ECO:0007669"/>
    <property type="project" value="InterPro"/>
</dbReference>
<dbReference type="InterPro" id="IPR029059">
    <property type="entry name" value="AB_hydrolase_5"/>
</dbReference>
<gene>
    <name evidence="3" type="primary">LOC112295134</name>
    <name evidence="2" type="ORF">PHYPA_023458</name>
</gene>
<dbReference type="PaxDb" id="3218-PP1S33_23V6.1"/>
<accession>A0A2K1J208</accession>
<dbReference type="Proteomes" id="UP000006727">
    <property type="component" value="Chromosome 18"/>
</dbReference>
<dbReference type="EnsemblPlants" id="Pp3c18_22080V3.1">
    <property type="protein sequence ID" value="Pp3c18_22080V3.1"/>
    <property type="gene ID" value="Pp3c18_22080"/>
</dbReference>
<evidence type="ECO:0000313" key="3">
    <source>
        <dbReference type="EnsemblPlants" id="Pp3c18_22080V3.1"/>
    </source>
</evidence>
<dbReference type="RefSeq" id="XP_024402118.1">
    <property type="nucleotide sequence ID" value="XM_024546350.2"/>
</dbReference>
<reference evidence="3" key="3">
    <citation type="submission" date="2020-12" db="UniProtKB">
        <authorList>
            <consortium name="EnsemblPlants"/>
        </authorList>
    </citation>
    <scope>IDENTIFICATION</scope>
</reference>
<protein>
    <recommendedName>
        <fullName evidence="1">Alpha/beta hydrolase fold-5 domain-containing protein</fullName>
    </recommendedName>
</protein>
<dbReference type="Gene3D" id="3.40.50.1820">
    <property type="entry name" value="alpha/beta hydrolase"/>
    <property type="match status" value="1"/>
</dbReference>
<proteinExistence type="predicted"/>
<dbReference type="SUPFAM" id="SSF53474">
    <property type="entry name" value="alpha/beta-Hydrolases"/>
    <property type="match status" value="1"/>
</dbReference>
<dbReference type="EnsemblPlants" id="Pp3c18_22080V3.2">
    <property type="protein sequence ID" value="Pp3c18_22080V3.2"/>
    <property type="gene ID" value="Pp3c18_22080"/>
</dbReference>
<dbReference type="GeneID" id="112295134"/>
<dbReference type="OrthoDB" id="1892604at2759"/>
<evidence type="ECO:0000259" key="1">
    <source>
        <dbReference type="Pfam" id="PF12695"/>
    </source>
</evidence>
<reference evidence="2 4" key="1">
    <citation type="journal article" date="2008" name="Science">
        <title>The Physcomitrella genome reveals evolutionary insights into the conquest of land by plants.</title>
        <authorList>
            <person name="Rensing S."/>
            <person name="Lang D."/>
            <person name="Zimmer A."/>
            <person name="Terry A."/>
            <person name="Salamov A."/>
            <person name="Shapiro H."/>
            <person name="Nishiyama T."/>
            <person name="Perroud P.-F."/>
            <person name="Lindquist E."/>
            <person name="Kamisugi Y."/>
            <person name="Tanahashi T."/>
            <person name="Sakakibara K."/>
            <person name="Fujita T."/>
            <person name="Oishi K."/>
            <person name="Shin-I T."/>
            <person name="Kuroki Y."/>
            <person name="Toyoda A."/>
            <person name="Suzuki Y."/>
            <person name="Hashimoto A."/>
            <person name="Yamaguchi K."/>
            <person name="Sugano A."/>
            <person name="Kohara Y."/>
            <person name="Fujiyama A."/>
            <person name="Anterola A."/>
            <person name="Aoki S."/>
            <person name="Ashton N."/>
            <person name="Barbazuk W.B."/>
            <person name="Barker E."/>
            <person name="Bennetzen J."/>
            <person name="Bezanilla M."/>
            <person name="Blankenship R."/>
            <person name="Cho S.H."/>
            <person name="Dutcher S."/>
            <person name="Estelle M."/>
            <person name="Fawcett J.A."/>
            <person name="Gundlach H."/>
            <person name="Hanada K."/>
            <person name="Heyl A."/>
            <person name="Hicks K.A."/>
            <person name="Hugh J."/>
            <person name="Lohr M."/>
            <person name="Mayer K."/>
            <person name="Melkozernov A."/>
            <person name="Murata T."/>
            <person name="Nelson D."/>
            <person name="Pils B."/>
            <person name="Prigge M."/>
            <person name="Reiss B."/>
            <person name="Renner T."/>
            <person name="Rombauts S."/>
            <person name="Rushton P."/>
            <person name="Sanderfoot A."/>
            <person name="Schween G."/>
            <person name="Shiu S.-H."/>
            <person name="Stueber K."/>
            <person name="Theodoulou F.L."/>
            <person name="Tu H."/>
            <person name="Van de Peer Y."/>
            <person name="Verrier P.J."/>
            <person name="Waters E."/>
            <person name="Wood A."/>
            <person name="Yang L."/>
            <person name="Cove D."/>
            <person name="Cuming A."/>
            <person name="Hasebe M."/>
            <person name="Lucas S."/>
            <person name="Mishler D.B."/>
            <person name="Reski R."/>
            <person name="Grigoriev I."/>
            <person name="Quatrano R.S."/>
            <person name="Boore J.L."/>
        </authorList>
    </citation>
    <scope>NUCLEOTIDE SEQUENCE [LARGE SCALE GENOMIC DNA]</scope>
    <source>
        <strain evidence="3 4">cv. Gransden 2004</strain>
    </source>
</reference>
<feature type="domain" description="Alpha/beta hydrolase fold-5" evidence="1">
    <location>
        <begin position="172"/>
        <end position="293"/>
    </location>
</feature>
<sequence length="544" mass="59895">MPSVLRCSNLFCPRFAAAVAPHLATGSRRSRPTSTFLRKFSTTVRPCHGGDRAASRFGEMKVAKEGKNQPFSLTLSSTDSDSQSDDVSALSHIMEPIHEGDTDLLLVFCPGTFQTSENYFPLMHTIQSQLKLRLWIVVLHNTDQDVLSTSKVDASLTGVLALLKERGYRPGSNEIENIFVAGHSFGAWVSRAVAVRRAQAFIQIGCYFDSENDNLAQHPKPVLTLCGALDGQVTLAAIAKHAGEVAATEQYLGRYNTYAVKPVIFISGMNHAHASNGRLNLERGDLQATISIDDARHRVAELVTAFLAVQAKGPNEAEGARGLEILTRGVDDTHARYRALWESIANQEGDAVAHQLHIASLPSLCPENITSIHHDFRDNFVISKPWIDTGMNRVFITTYLSPAEKQGICNLWVKMKSREALLPHFGAGDDAGARYDPAAILTLGKEINTKTFDAALSLVSEDAREKFMKMGKKLQFVDDSLMQSAVSWIESDLSFTPTESGDVEVRTPILYSPANINPRFAGMHYMKVLTLARAIHWILLSSFR</sequence>
<evidence type="ECO:0000313" key="2">
    <source>
        <dbReference type="EMBL" id="PNR35558.1"/>
    </source>
</evidence>
<name>A0A2K1J208_PHYPA</name>
<dbReference type="AlphaFoldDB" id="A0A2K1J208"/>
<organism evidence="2">
    <name type="scientific">Physcomitrium patens</name>
    <name type="common">Spreading-leaved earth moss</name>
    <name type="synonym">Physcomitrella patens</name>
    <dbReference type="NCBI Taxonomy" id="3218"/>
    <lineage>
        <taxon>Eukaryota</taxon>
        <taxon>Viridiplantae</taxon>
        <taxon>Streptophyta</taxon>
        <taxon>Embryophyta</taxon>
        <taxon>Bryophyta</taxon>
        <taxon>Bryophytina</taxon>
        <taxon>Bryopsida</taxon>
        <taxon>Funariidae</taxon>
        <taxon>Funariales</taxon>
        <taxon>Funariaceae</taxon>
        <taxon>Physcomitrium</taxon>
    </lineage>
</organism>
<evidence type="ECO:0000313" key="4">
    <source>
        <dbReference type="Proteomes" id="UP000006727"/>
    </source>
</evidence>
<dbReference type="InterPro" id="IPR029058">
    <property type="entry name" value="AB_hydrolase_fold"/>
</dbReference>
<keyword evidence="4" id="KW-1185">Reference proteome</keyword>
<dbReference type="Gramene" id="Pp3c18_22080V3.2">
    <property type="protein sequence ID" value="Pp3c18_22080V3.2"/>
    <property type="gene ID" value="Pp3c18_22080"/>
</dbReference>
<dbReference type="OMA" id="DVIMKPA"/>
<dbReference type="Pfam" id="PF12695">
    <property type="entry name" value="Abhydrolase_5"/>
    <property type="match status" value="1"/>
</dbReference>
<reference evidence="2 4" key="2">
    <citation type="journal article" date="2018" name="Plant J.">
        <title>The Physcomitrella patens chromosome-scale assembly reveals moss genome structure and evolution.</title>
        <authorList>
            <person name="Lang D."/>
            <person name="Ullrich K.K."/>
            <person name="Murat F."/>
            <person name="Fuchs J."/>
            <person name="Jenkins J."/>
            <person name="Haas F.B."/>
            <person name="Piednoel M."/>
            <person name="Gundlach H."/>
            <person name="Van Bel M."/>
            <person name="Meyberg R."/>
            <person name="Vives C."/>
            <person name="Morata J."/>
            <person name="Symeonidi A."/>
            <person name="Hiss M."/>
            <person name="Muchero W."/>
            <person name="Kamisugi Y."/>
            <person name="Saleh O."/>
            <person name="Blanc G."/>
            <person name="Decker E.L."/>
            <person name="van Gessel N."/>
            <person name="Grimwood J."/>
            <person name="Hayes R.D."/>
            <person name="Graham S.W."/>
            <person name="Gunter L.E."/>
            <person name="McDaniel S.F."/>
            <person name="Hoernstein S.N.W."/>
            <person name="Larsson A."/>
            <person name="Li F.W."/>
            <person name="Perroud P.F."/>
            <person name="Phillips J."/>
            <person name="Ranjan P."/>
            <person name="Rokshar D.S."/>
            <person name="Rothfels C.J."/>
            <person name="Schneider L."/>
            <person name="Shu S."/>
            <person name="Stevenson D.W."/>
            <person name="Thummler F."/>
            <person name="Tillich M."/>
            <person name="Villarreal Aguilar J.C."/>
            <person name="Widiez T."/>
            <person name="Wong G.K."/>
            <person name="Wymore A."/>
            <person name="Zhang Y."/>
            <person name="Zimmer A.D."/>
            <person name="Quatrano R.S."/>
            <person name="Mayer K.F.X."/>
            <person name="Goodstein D."/>
            <person name="Casacuberta J.M."/>
            <person name="Vandepoele K."/>
            <person name="Reski R."/>
            <person name="Cuming A.C."/>
            <person name="Tuskan G.A."/>
            <person name="Maumus F."/>
            <person name="Salse J."/>
            <person name="Schmutz J."/>
            <person name="Rensing S.A."/>
        </authorList>
    </citation>
    <scope>NUCLEOTIDE SEQUENCE [LARGE SCALE GENOMIC DNA]</scope>
    <source>
        <strain evidence="3 4">cv. Gransden 2004</strain>
    </source>
</reference>
<dbReference type="Gramene" id="Pp3c18_22080V3.1">
    <property type="protein sequence ID" value="Pp3c18_22080V3.1"/>
    <property type="gene ID" value="Pp3c18_22080"/>
</dbReference>
<dbReference type="EMBL" id="ABEU02000018">
    <property type="protein sequence ID" value="PNR35558.1"/>
    <property type="molecule type" value="Genomic_DNA"/>
</dbReference>